<dbReference type="KEGG" id="epa:114574803"/>
<feature type="domain" description="C-type lectin" evidence="7">
    <location>
        <begin position="446"/>
        <end position="508"/>
    </location>
</feature>
<evidence type="ECO:0000313" key="9">
    <source>
        <dbReference type="EnsemblMetazoa" id="XP_028514166.1"/>
    </source>
</evidence>
<evidence type="ECO:0000259" key="8">
    <source>
        <dbReference type="PROSITE" id="PS50948"/>
    </source>
</evidence>
<evidence type="ECO:0000259" key="6">
    <source>
        <dbReference type="PROSITE" id="PS50026"/>
    </source>
</evidence>
<dbReference type="OrthoDB" id="10030431at2759"/>
<dbReference type="CDD" id="cd00037">
    <property type="entry name" value="CLECT"/>
    <property type="match status" value="1"/>
</dbReference>
<feature type="domain" description="Apple" evidence="8">
    <location>
        <begin position="15"/>
        <end position="112"/>
    </location>
</feature>
<dbReference type="PROSITE" id="PS50948">
    <property type="entry name" value="PAN"/>
    <property type="match status" value="1"/>
</dbReference>
<sequence length="509" mass="57688">MTLPDLIHVFVALLCTKHASSSTSGLRVDPYELYPDKRLQLPHGMEQKSIQVGDDKKCAFSCTTTEWCRSVNFKITPLENGRHVCELLSSDQFTNGANLNQNNSYLHYSKKYKSGGDDGFREFRIPSVSGFLRTPFHGTREPYMRKLVGPILVLRTNADKGSPAVIEVTVSTMKISMTIDVFAHMEPWDNTAKLSDKCRQEKPCRNGGQCIYYEDIHDYRCVCAQGTTGKDCEILEKFGIKESYLVKLALDGKDASLTPINGAKYENTDQGKALYLDGVNDFVLVPRFVFYDKNYTFGVWVKLAAFKRHSIISDDDGHNGRRSFNFRIGPGNKAMVVMYFGDGSTAISSTSNGIIPINQWTHIGATFDIDAHRVKIYLNGTLDKNHVGRSSVRNMCLYDTTSYWIGKVGYTNEDFFKGWMKDLSMISRVLQDSEMKALSDGERRAWIGLNDKANEGVLQWADESPMTYKNMKQLNTETRDCSAAILVENFPEEWSMRDCQEESFFICRK</sequence>
<evidence type="ECO:0000256" key="3">
    <source>
        <dbReference type="ARBA" id="ARBA00023157"/>
    </source>
</evidence>
<keyword evidence="3 4" id="KW-1015">Disulfide bond</keyword>
<dbReference type="SMART" id="SM00181">
    <property type="entry name" value="EGF"/>
    <property type="match status" value="1"/>
</dbReference>
<dbReference type="SUPFAM" id="SSF49899">
    <property type="entry name" value="Concanavalin A-like lectins/glucanases"/>
    <property type="match status" value="1"/>
</dbReference>
<dbReference type="Proteomes" id="UP000887567">
    <property type="component" value="Unplaced"/>
</dbReference>
<dbReference type="InterPro" id="IPR000742">
    <property type="entry name" value="EGF"/>
</dbReference>
<keyword evidence="10" id="KW-1185">Reference proteome</keyword>
<dbReference type="SUPFAM" id="SSF56436">
    <property type="entry name" value="C-type lectin-like"/>
    <property type="match status" value="1"/>
</dbReference>
<dbReference type="InterPro" id="IPR001304">
    <property type="entry name" value="C-type_lectin-like"/>
</dbReference>
<dbReference type="PROSITE" id="PS00022">
    <property type="entry name" value="EGF_1"/>
    <property type="match status" value="1"/>
</dbReference>
<dbReference type="InterPro" id="IPR016187">
    <property type="entry name" value="CTDL_fold"/>
</dbReference>
<protein>
    <submittedName>
        <fullName evidence="9">Uncharacterized protein</fullName>
    </submittedName>
</protein>
<dbReference type="Gene3D" id="2.60.120.200">
    <property type="match status" value="1"/>
</dbReference>
<name>A0A913YIF3_EXADI</name>
<organism evidence="9 10">
    <name type="scientific">Exaiptasia diaphana</name>
    <name type="common">Tropical sea anemone</name>
    <name type="synonym">Aiptasia pulchella</name>
    <dbReference type="NCBI Taxonomy" id="2652724"/>
    <lineage>
        <taxon>Eukaryota</taxon>
        <taxon>Metazoa</taxon>
        <taxon>Cnidaria</taxon>
        <taxon>Anthozoa</taxon>
        <taxon>Hexacorallia</taxon>
        <taxon>Actiniaria</taxon>
        <taxon>Aiptasiidae</taxon>
        <taxon>Exaiptasia</taxon>
    </lineage>
</organism>
<dbReference type="Gene3D" id="2.10.25.10">
    <property type="entry name" value="Laminin"/>
    <property type="match status" value="1"/>
</dbReference>
<dbReference type="CDD" id="cd00054">
    <property type="entry name" value="EGF_CA"/>
    <property type="match status" value="1"/>
</dbReference>
<keyword evidence="5" id="KW-0732">Signal</keyword>
<feature type="signal peptide" evidence="5">
    <location>
        <begin position="1"/>
        <end position="21"/>
    </location>
</feature>
<dbReference type="SUPFAM" id="SSF57196">
    <property type="entry name" value="EGF/Laminin"/>
    <property type="match status" value="1"/>
</dbReference>
<feature type="disulfide bond" evidence="4">
    <location>
        <begin position="204"/>
        <end position="221"/>
    </location>
</feature>
<dbReference type="SUPFAM" id="SSF57414">
    <property type="entry name" value="Hairpin loop containing domain-like"/>
    <property type="match status" value="1"/>
</dbReference>
<evidence type="ECO:0000256" key="5">
    <source>
        <dbReference type="SAM" id="SignalP"/>
    </source>
</evidence>
<feature type="disulfide bond" evidence="4">
    <location>
        <begin position="223"/>
        <end position="232"/>
    </location>
</feature>
<comment type="caution">
    <text evidence="4">Lacks conserved residue(s) required for the propagation of feature annotation.</text>
</comment>
<keyword evidence="2 4" id="KW-0245">EGF-like domain</keyword>
<feature type="chain" id="PRO_5037391554" evidence="5">
    <location>
        <begin position="22"/>
        <end position="509"/>
    </location>
</feature>
<dbReference type="EnsemblMetazoa" id="XM_028658365.1">
    <property type="protein sequence ID" value="XP_028514166.1"/>
    <property type="gene ID" value="LOC114574803"/>
</dbReference>
<dbReference type="Gene3D" id="3.50.4.10">
    <property type="entry name" value="Hepatocyte Growth Factor"/>
    <property type="match status" value="1"/>
</dbReference>
<feature type="domain" description="EGF-like" evidence="6">
    <location>
        <begin position="194"/>
        <end position="233"/>
    </location>
</feature>
<dbReference type="FunFam" id="2.10.25.10:FF:000118">
    <property type="entry name" value="protein delta homolog 2"/>
    <property type="match status" value="1"/>
</dbReference>
<dbReference type="AlphaFoldDB" id="A0A913YIF3"/>
<proteinExistence type="inferred from homology"/>
<dbReference type="Pfam" id="PF00024">
    <property type="entry name" value="PAN_1"/>
    <property type="match status" value="1"/>
</dbReference>
<dbReference type="Pfam" id="PF00008">
    <property type="entry name" value="EGF"/>
    <property type="match status" value="1"/>
</dbReference>
<dbReference type="Pfam" id="PF13385">
    <property type="entry name" value="Laminin_G_3"/>
    <property type="match status" value="1"/>
</dbReference>
<dbReference type="InterPro" id="IPR003609">
    <property type="entry name" value="Pan_app"/>
</dbReference>
<evidence type="ECO:0000313" key="10">
    <source>
        <dbReference type="Proteomes" id="UP000887567"/>
    </source>
</evidence>
<dbReference type="RefSeq" id="XP_028514166.1">
    <property type="nucleotide sequence ID" value="XM_028658365.1"/>
</dbReference>
<reference evidence="9" key="1">
    <citation type="submission" date="2022-11" db="UniProtKB">
        <authorList>
            <consortium name="EnsemblMetazoa"/>
        </authorList>
    </citation>
    <scope>IDENTIFICATION</scope>
</reference>
<evidence type="ECO:0000256" key="4">
    <source>
        <dbReference type="PROSITE-ProRule" id="PRU00076"/>
    </source>
</evidence>
<evidence type="ECO:0000256" key="2">
    <source>
        <dbReference type="ARBA" id="ARBA00022536"/>
    </source>
</evidence>
<comment type="similarity">
    <text evidence="1">Belongs to the EGF domain peptide family.</text>
</comment>
<dbReference type="PROSITE" id="PS50026">
    <property type="entry name" value="EGF_3"/>
    <property type="match status" value="1"/>
</dbReference>
<dbReference type="GeneID" id="114574803"/>
<evidence type="ECO:0000259" key="7">
    <source>
        <dbReference type="PROSITE" id="PS50041"/>
    </source>
</evidence>
<dbReference type="Pfam" id="PF00059">
    <property type="entry name" value="Lectin_C"/>
    <property type="match status" value="1"/>
</dbReference>
<accession>A0A913YIF3</accession>
<evidence type="ECO:0000256" key="1">
    <source>
        <dbReference type="ARBA" id="ARBA00006373"/>
    </source>
</evidence>
<dbReference type="PROSITE" id="PS50041">
    <property type="entry name" value="C_TYPE_LECTIN_2"/>
    <property type="match status" value="1"/>
</dbReference>
<dbReference type="InterPro" id="IPR013320">
    <property type="entry name" value="ConA-like_dom_sf"/>
</dbReference>